<dbReference type="AlphaFoldDB" id="A0A183H8L2"/>
<evidence type="ECO:0000313" key="3">
    <source>
        <dbReference type="WBParaSite" id="OFLC_0000382301-mRNA-1"/>
    </source>
</evidence>
<proteinExistence type="predicted"/>
<accession>A0A183H8L2</accession>
<gene>
    <name evidence="1" type="ORF">OFLC_LOCUS3825</name>
</gene>
<protein>
    <submittedName>
        <fullName evidence="1 3">Uncharacterized protein</fullName>
    </submittedName>
</protein>
<dbReference type="Proteomes" id="UP000267606">
    <property type="component" value="Unassembled WGS sequence"/>
</dbReference>
<reference evidence="3" key="1">
    <citation type="submission" date="2016-06" db="UniProtKB">
        <authorList>
            <consortium name="WormBaseParasite"/>
        </authorList>
    </citation>
    <scope>IDENTIFICATION</scope>
</reference>
<evidence type="ECO:0000313" key="1">
    <source>
        <dbReference type="EMBL" id="VDO37879.1"/>
    </source>
</evidence>
<name>A0A183H8L2_9BILA</name>
<dbReference type="EMBL" id="UZAJ01002690">
    <property type="protein sequence ID" value="VDO37879.1"/>
    <property type="molecule type" value="Genomic_DNA"/>
</dbReference>
<reference evidence="1 2" key="2">
    <citation type="submission" date="2018-11" db="EMBL/GenBank/DDBJ databases">
        <authorList>
            <consortium name="Pathogen Informatics"/>
        </authorList>
    </citation>
    <scope>NUCLEOTIDE SEQUENCE [LARGE SCALE GENOMIC DNA]</scope>
</reference>
<organism evidence="3">
    <name type="scientific">Onchocerca flexuosa</name>
    <dbReference type="NCBI Taxonomy" id="387005"/>
    <lineage>
        <taxon>Eukaryota</taxon>
        <taxon>Metazoa</taxon>
        <taxon>Ecdysozoa</taxon>
        <taxon>Nematoda</taxon>
        <taxon>Chromadorea</taxon>
        <taxon>Rhabditida</taxon>
        <taxon>Spirurina</taxon>
        <taxon>Spiruromorpha</taxon>
        <taxon>Filarioidea</taxon>
        <taxon>Onchocercidae</taxon>
        <taxon>Onchocerca</taxon>
    </lineage>
</organism>
<dbReference type="WBParaSite" id="OFLC_0000382301-mRNA-1">
    <property type="protein sequence ID" value="OFLC_0000382301-mRNA-1"/>
    <property type="gene ID" value="OFLC_0000382301"/>
</dbReference>
<sequence>MVGEIFPRNKVQIIYHRKTRESPCLLTSKLILEYWRILPFSLLVRWIYPAETLEAKTKATLLYCYIRPYHISTAPWR</sequence>
<keyword evidence="2" id="KW-1185">Reference proteome</keyword>
<evidence type="ECO:0000313" key="2">
    <source>
        <dbReference type="Proteomes" id="UP000267606"/>
    </source>
</evidence>